<reference evidence="2 3" key="1">
    <citation type="submission" date="2011-02" db="EMBL/GenBank/DDBJ databases">
        <title>The Genome Sequence of Sphaeroforma arctica JP610.</title>
        <authorList>
            <consortium name="The Broad Institute Genome Sequencing Platform"/>
            <person name="Russ C."/>
            <person name="Cuomo C."/>
            <person name="Young S.K."/>
            <person name="Zeng Q."/>
            <person name="Gargeya S."/>
            <person name="Alvarado L."/>
            <person name="Berlin A."/>
            <person name="Chapman S.B."/>
            <person name="Chen Z."/>
            <person name="Freedman E."/>
            <person name="Gellesch M."/>
            <person name="Goldberg J."/>
            <person name="Griggs A."/>
            <person name="Gujja S."/>
            <person name="Heilman E."/>
            <person name="Heiman D."/>
            <person name="Howarth C."/>
            <person name="Mehta T."/>
            <person name="Neiman D."/>
            <person name="Pearson M."/>
            <person name="Roberts A."/>
            <person name="Saif S."/>
            <person name="Shea T."/>
            <person name="Shenoy N."/>
            <person name="Sisk P."/>
            <person name="Stolte C."/>
            <person name="Sykes S."/>
            <person name="White J."/>
            <person name="Yandava C."/>
            <person name="Burger G."/>
            <person name="Gray M.W."/>
            <person name="Holland P.W.H."/>
            <person name="King N."/>
            <person name="Lang F.B.F."/>
            <person name="Roger A.J."/>
            <person name="Ruiz-Trillo I."/>
            <person name="Haas B."/>
            <person name="Nusbaum C."/>
            <person name="Birren B."/>
        </authorList>
    </citation>
    <scope>NUCLEOTIDE SEQUENCE [LARGE SCALE GENOMIC DNA]</scope>
    <source>
        <strain evidence="2 3">JP610</strain>
    </source>
</reference>
<feature type="region of interest" description="Disordered" evidence="1">
    <location>
        <begin position="83"/>
        <end position="107"/>
    </location>
</feature>
<dbReference type="RefSeq" id="XP_014151024.1">
    <property type="nucleotide sequence ID" value="XM_014295549.1"/>
</dbReference>
<gene>
    <name evidence="2" type="ORF">SARC_10407</name>
</gene>
<accession>A0A0L0FK26</accession>
<dbReference type="GeneID" id="25910911"/>
<dbReference type="AlphaFoldDB" id="A0A0L0FK26"/>
<feature type="region of interest" description="Disordered" evidence="1">
    <location>
        <begin position="195"/>
        <end position="230"/>
    </location>
</feature>
<evidence type="ECO:0000313" key="2">
    <source>
        <dbReference type="EMBL" id="KNC77122.1"/>
    </source>
</evidence>
<protein>
    <submittedName>
        <fullName evidence="2">Uncharacterized protein</fullName>
    </submittedName>
</protein>
<feature type="non-terminal residue" evidence="2">
    <location>
        <position position="230"/>
    </location>
</feature>
<keyword evidence="3" id="KW-1185">Reference proteome</keyword>
<name>A0A0L0FK26_9EUKA</name>
<sequence length="230" mass="25793">MAMEVKRKGWVVLMPERKKYYAVITDQMLLYSSEQDYVSDNQYIHSIVIKGVVEVWIDPKYTEKVGLRVALPDSLLEERARLAQPKPNTKSARVNRPMVDPTPKKQGIQIKPNTPGIGSLQLQPNDAMFDGLDEIFQWALLLQYVKGGNRQRSLPPQFMSELTAATGLKIAPLQSFNYVADKFNVAPIRTLETSMSMGKPASKPLSLRTPPPPRHSLGKTNSDITESANK</sequence>
<dbReference type="Proteomes" id="UP000054560">
    <property type="component" value="Unassembled WGS sequence"/>
</dbReference>
<feature type="compositionally biased region" description="Polar residues" evidence="1">
    <location>
        <begin position="218"/>
        <end position="230"/>
    </location>
</feature>
<proteinExistence type="predicted"/>
<evidence type="ECO:0000313" key="3">
    <source>
        <dbReference type="Proteomes" id="UP000054560"/>
    </source>
</evidence>
<organism evidence="2 3">
    <name type="scientific">Sphaeroforma arctica JP610</name>
    <dbReference type="NCBI Taxonomy" id="667725"/>
    <lineage>
        <taxon>Eukaryota</taxon>
        <taxon>Ichthyosporea</taxon>
        <taxon>Ichthyophonida</taxon>
        <taxon>Sphaeroforma</taxon>
    </lineage>
</organism>
<dbReference type="EMBL" id="KQ242834">
    <property type="protein sequence ID" value="KNC77122.1"/>
    <property type="molecule type" value="Genomic_DNA"/>
</dbReference>
<evidence type="ECO:0000256" key="1">
    <source>
        <dbReference type="SAM" id="MobiDB-lite"/>
    </source>
</evidence>